<keyword evidence="2" id="KW-1185">Reference proteome</keyword>
<dbReference type="EMBL" id="NESQ01000023">
    <property type="protein sequence ID" value="PUU82690.1"/>
    <property type="molecule type" value="Genomic_DNA"/>
</dbReference>
<dbReference type="Proteomes" id="UP000244722">
    <property type="component" value="Unassembled WGS sequence"/>
</dbReference>
<organism evidence="1 2">
    <name type="scientific">Tuber borchii</name>
    <name type="common">White truffle</name>
    <dbReference type="NCBI Taxonomy" id="42251"/>
    <lineage>
        <taxon>Eukaryota</taxon>
        <taxon>Fungi</taxon>
        <taxon>Dikarya</taxon>
        <taxon>Ascomycota</taxon>
        <taxon>Pezizomycotina</taxon>
        <taxon>Pezizomycetes</taxon>
        <taxon>Pezizales</taxon>
        <taxon>Tuberaceae</taxon>
        <taxon>Tuber</taxon>
    </lineage>
</organism>
<name>A0A2T7A4R7_TUBBO</name>
<comment type="caution">
    <text evidence="1">The sequence shown here is derived from an EMBL/GenBank/DDBJ whole genome shotgun (WGS) entry which is preliminary data.</text>
</comment>
<gene>
    <name evidence="1" type="ORF">B9Z19DRAFT_1120271</name>
</gene>
<dbReference type="AlphaFoldDB" id="A0A2T7A4R7"/>
<reference evidence="1 2" key="1">
    <citation type="submission" date="2017-04" db="EMBL/GenBank/DDBJ databases">
        <title>Draft genome sequence of Tuber borchii Vittad., a whitish edible truffle.</title>
        <authorList>
            <consortium name="DOE Joint Genome Institute"/>
            <person name="Murat C."/>
            <person name="Kuo A."/>
            <person name="Barry K.W."/>
            <person name="Clum A."/>
            <person name="Dockter R.B."/>
            <person name="Fauchery L."/>
            <person name="Iotti M."/>
            <person name="Kohler A."/>
            <person name="Labutti K."/>
            <person name="Lindquist E.A."/>
            <person name="Lipzen A."/>
            <person name="Ohm R.A."/>
            <person name="Wang M."/>
            <person name="Grigoriev I.V."/>
            <person name="Zambonelli A."/>
            <person name="Martin F.M."/>
        </authorList>
    </citation>
    <scope>NUCLEOTIDE SEQUENCE [LARGE SCALE GENOMIC DNA]</scope>
    <source>
        <strain evidence="1 2">Tbo3840</strain>
    </source>
</reference>
<evidence type="ECO:0000313" key="2">
    <source>
        <dbReference type="Proteomes" id="UP000244722"/>
    </source>
</evidence>
<sequence length="74" mass="7972">MSAKISTTKRPATASIPYLNAVSSAVQGFPPTPPSPTILFISHQPPENLQSVKMTYHLFPMGQARLGHSRNVLG</sequence>
<protein>
    <submittedName>
        <fullName evidence="1">Uncharacterized protein</fullName>
    </submittedName>
</protein>
<evidence type="ECO:0000313" key="1">
    <source>
        <dbReference type="EMBL" id="PUU82690.1"/>
    </source>
</evidence>
<proteinExistence type="predicted"/>
<accession>A0A2T7A4R7</accession>